<evidence type="ECO:0000313" key="2">
    <source>
        <dbReference type="EMBL" id="MBB6398667.1"/>
    </source>
</evidence>
<feature type="compositionally biased region" description="Pro residues" evidence="1">
    <location>
        <begin position="16"/>
        <end position="25"/>
    </location>
</feature>
<protein>
    <submittedName>
        <fullName evidence="2">Uncharacterized protein</fullName>
    </submittedName>
</protein>
<comment type="caution">
    <text evidence="2">The sequence shown here is derived from an EMBL/GenBank/DDBJ whole genome shotgun (WGS) entry which is preliminary data.</text>
</comment>
<feature type="region of interest" description="Disordered" evidence="1">
    <location>
        <begin position="9"/>
        <end position="82"/>
    </location>
</feature>
<reference evidence="2 3" key="1">
    <citation type="submission" date="2020-08" db="EMBL/GenBank/DDBJ databases">
        <title>Sequencing the genomes of 1000 actinobacteria strains.</title>
        <authorList>
            <person name="Klenk H.-P."/>
        </authorList>
    </citation>
    <scope>NUCLEOTIDE SEQUENCE [LARGE SCALE GENOMIC DNA]</scope>
    <source>
        <strain evidence="2 3">DSM 43675</strain>
    </source>
</reference>
<keyword evidence="3" id="KW-1185">Reference proteome</keyword>
<dbReference type="Proteomes" id="UP000546324">
    <property type="component" value="Unassembled WGS sequence"/>
</dbReference>
<sequence length="82" mass="8503">MPECRILVLPMGSTPPEEPPQPIGPSWPVEPAAATPTPGGPQDPNPDPGRLPRAPYPGDNNPPRPTNPDRVAGAGMRVLVAA</sequence>
<feature type="compositionally biased region" description="Pro residues" evidence="1">
    <location>
        <begin position="38"/>
        <end position="49"/>
    </location>
</feature>
<name>A0A7X0G3J3_9ACTN</name>
<feature type="compositionally biased region" description="Low complexity" evidence="1">
    <location>
        <begin position="26"/>
        <end position="37"/>
    </location>
</feature>
<evidence type="ECO:0000256" key="1">
    <source>
        <dbReference type="SAM" id="MobiDB-lite"/>
    </source>
</evidence>
<gene>
    <name evidence="2" type="ORF">BKA00_005581</name>
</gene>
<proteinExistence type="predicted"/>
<evidence type="ECO:0000313" key="3">
    <source>
        <dbReference type="Proteomes" id="UP000546324"/>
    </source>
</evidence>
<dbReference type="AlphaFoldDB" id="A0A7X0G3J3"/>
<dbReference type="RefSeq" id="WP_185029831.1">
    <property type="nucleotide sequence ID" value="NZ_JACHMQ010000001.1"/>
</dbReference>
<dbReference type="EMBL" id="JACHMQ010000001">
    <property type="protein sequence ID" value="MBB6398667.1"/>
    <property type="molecule type" value="Genomic_DNA"/>
</dbReference>
<accession>A0A7X0G3J3</accession>
<organism evidence="2 3">
    <name type="scientific">Actinomadura coerulea</name>
    <dbReference type="NCBI Taxonomy" id="46159"/>
    <lineage>
        <taxon>Bacteria</taxon>
        <taxon>Bacillati</taxon>
        <taxon>Actinomycetota</taxon>
        <taxon>Actinomycetes</taxon>
        <taxon>Streptosporangiales</taxon>
        <taxon>Thermomonosporaceae</taxon>
        <taxon>Actinomadura</taxon>
    </lineage>
</organism>